<dbReference type="AlphaFoldDB" id="A0AAV6YI44"/>
<keyword evidence="3" id="KW-1185">Reference proteome</keyword>
<reference evidence="2" key="1">
    <citation type="thesis" date="2020" institute="ProQuest LLC" country="789 East Eisenhower Parkway, Ann Arbor, MI, USA">
        <title>Comparative Genomics and Chromosome Evolution.</title>
        <authorList>
            <person name="Mudd A.B."/>
        </authorList>
    </citation>
    <scope>NUCLEOTIDE SEQUENCE</scope>
    <source>
        <strain evidence="2">237g6f4</strain>
        <tissue evidence="2">Blood</tissue>
    </source>
</reference>
<sequence length="91" mass="9877">QVGSAELFLRVVNARDADLQSMAEIDPRKASLYHYPPLMSGPSAAPTDTPAPPPLHHQPPSSFHLALSPYTDYVDPPPVQELPNQPGPSQR</sequence>
<dbReference type="EMBL" id="WNYA01037252">
    <property type="protein sequence ID" value="KAG8536847.1"/>
    <property type="molecule type" value="Genomic_DNA"/>
</dbReference>
<comment type="caution">
    <text evidence="2">The sequence shown here is derived from an EMBL/GenBank/DDBJ whole genome shotgun (WGS) entry which is preliminary data.</text>
</comment>
<evidence type="ECO:0000256" key="1">
    <source>
        <dbReference type="SAM" id="MobiDB-lite"/>
    </source>
</evidence>
<feature type="non-terminal residue" evidence="2">
    <location>
        <position position="1"/>
    </location>
</feature>
<feature type="region of interest" description="Disordered" evidence="1">
    <location>
        <begin position="36"/>
        <end position="91"/>
    </location>
</feature>
<accession>A0AAV6YI44</accession>
<dbReference type="PANTHER" id="PTHR33820">
    <property type="entry name" value="COILED-COIL DOMAIN-CONTAINING PROTEIN 17"/>
    <property type="match status" value="1"/>
</dbReference>
<protein>
    <submittedName>
        <fullName evidence="2">Uncharacterized protein</fullName>
    </submittedName>
</protein>
<dbReference type="PANTHER" id="PTHR33820:SF4">
    <property type="entry name" value="COILED-COIL DOMAIN-CONTAINING PROTEIN 17"/>
    <property type="match status" value="1"/>
</dbReference>
<evidence type="ECO:0000313" key="3">
    <source>
        <dbReference type="Proteomes" id="UP000824782"/>
    </source>
</evidence>
<organism evidence="2 3">
    <name type="scientific">Engystomops pustulosus</name>
    <name type="common">Tungara frog</name>
    <name type="synonym">Physalaemus pustulosus</name>
    <dbReference type="NCBI Taxonomy" id="76066"/>
    <lineage>
        <taxon>Eukaryota</taxon>
        <taxon>Metazoa</taxon>
        <taxon>Chordata</taxon>
        <taxon>Craniata</taxon>
        <taxon>Vertebrata</taxon>
        <taxon>Euteleostomi</taxon>
        <taxon>Amphibia</taxon>
        <taxon>Batrachia</taxon>
        <taxon>Anura</taxon>
        <taxon>Neobatrachia</taxon>
        <taxon>Hyloidea</taxon>
        <taxon>Leptodactylidae</taxon>
        <taxon>Leiuperinae</taxon>
        <taxon>Engystomops</taxon>
    </lineage>
</organism>
<dbReference type="InterPro" id="IPR038800">
    <property type="entry name" value="CCDC17"/>
</dbReference>
<gene>
    <name evidence="2" type="ORF">GDO81_025557</name>
</gene>
<evidence type="ECO:0000313" key="2">
    <source>
        <dbReference type="EMBL" id="KAG8536847.1"/>
    </source>
</evidence>
<name>A0AAV6YI44_ENGPU</name>
<dbReference type="Proteomes" id="UP000824782">
    <property type="component" value="Unassembled WGS sequence"/>
</dbReference>
<proteinExistence type="predicted"/>